<proteinExistence type="predicted"/>
<evidence type="ECO:0000313" key="2">
    <source>
        <dbReference type="Proteomes" id="UP000240010"/>
    </source>
</evidence>
<dbReference type="AlphaFoldDB" id="A0A2S6HGH2"/>
<accession>A0A2S6HGH2</accession>
<organism evidence="1 2">
    <name type="scientific">Methylobacter tundripaludum</name>
    <dbReference type="NCBI Taxonomy" id="173365"/>
    <lineage>
        <taxon>Bacteria</taxon>
        <taxon>Pseudomonadati</taxon>
        <taxon>Pseudomonadota</taxon>
        <taxon>Gammaproteobacteria</taxon>
        <taxon>Methylococcales</taxon>
        <taxon>Methylococcaceae</taxon>
        <taxon>Methylobacter</taxon>
    </lineage>
</organism>
<protein>
    <submittedName>
        <fullName evidence="1">Uncharacterized protein</fullName>
    </submittedName>
</protein>
<gene>
    <name evidence="1" type="ORF">B0F87_10378</name>
</gene>
<dbReference type="EMBL" id="PTIZ01000003">
    <property type="protein sequence ID" value="PPK76471.1"/>
    <property type="molecule type" value="Genomic_DNA"/>
</dbReference>
<name>A0A2S6HGH2_9GAMM</name>
<sequence length="59" mass="6829">MQEQLPRASKVGVLGDAKPRFMTVDTGFHCIQLSQRNSVWFLAVRIYSNRYSRIKSLVE</sequence>
<reference evidence="1 2" key="1">
    <citation type="submission" date="2018-02" db="EMBL/GenBank/DDBJ databases">
        <title>Subsurface microbial communities from deep shales in Ohio and West Virginia, USA.</title>
        <authorList>
            <person name="Wrighton K."/>
        </authorList>
    </citation>
    <scope>NUCLEOTIDE SEQUENCE [LARGE SCALE GENOMIC DNA]</scope>
    <source>
        <strain evidence="1 2">OWC-DMM</strain>
    </source>
</reference>
<comment type="caution">
    <text evidence="1">The sequence shown here is derived from an EMBL/GenBank/DDBJ whole genome shotgun (WGS) entry which is preliminary data.</text>
</comment>
<dbReference type="Proteomes" id="UP000240010">
    <property type="component" value="Unassembled WGS sequence"/>
</dbReference>
<evidence type="ECO:0000313" key="1">
    <source>
        <dbReference type="EMBL" id="PPK76471.1"/>
    </source>
</evidence>